<feature type="region of interest" description="Disordered" evidence="6">
    <location>
        <begin position="51"/>
        <end position="87"/>
    </location>
</feature>
<dbReference type="GO" id="GO:0061631">
    <property type="term" value="F:ubiquitin conjugating enzyme activity"/>
    <property type="evidence" value="ECO:0007669"/>
    <property type="project" value="UniProtKB-EC"/>
</dbReference>
<feature type="compositionally biased region" description="Basic and acidic residues" evidence="6">
    <location>
        <begin position="51"/>
        <end position="79"/>
    </location>
</feature>
<dbReference type="SUPFAM" id="SSF81383">
    <property type="entry name" value="F-box domain"/>
    <property type="match status" value="1"/>
</dbReference>
<organism evidence="9 10">
    <name type="scientific">Bemisia tabaci</name>
    <name type="common">Sweetpotato whitefly</name>
    <name type="synonym">Aleurodes tabaci</name>
    <dbReference type="NCBI Taxonomy" id="7038"/>
    <lineage>
        <taxon>Eukaryota</taxon>
        <taxon>Metazoa</taxon>
        <taxon>Ecdysozoa</taxon>
        <taxon>Arthropoda</taxon>
        <taxon>Hexapoda</taxon>
        <taxon>Insecta</taxon>
        <taxon>Pterygota</taxon>
        <taxon>Neoptera</taxon>
        <taxon>Paraneoptera</taxon>
        <taxon>Hemiptera</taxon>
        <taxon>Sternorrhyncha</taxon>
        <taxon>Aleyrodoidea</taxon>
        <taxon>Aleyrodidae</taxon>
        <taxon>Aleyrodinae</taxon>
        <taxon>Bemisia</taxon>
    </lineage>
</organism>
<dbReference type="Proteomes" id="UP001152759">
    <property type="component" value="Chromosome 6"/>
</dbReference>
<dbReference type="PANTHER" id="PTHR24067">
    <property type="entry name" value="UBIQUITIN-CONJUGATING ENZYME E2"/>
    <property type="match status" value="1"/>
</dbReference>
<feature type="compositionally biased region" description="Acidic residues" evidence="6">
    <location>
        <begin position="140"/>
        <end position="150"/>
    </location>
</feature>
<dbReference type="GO" id="GO:0005524">
    <property type="term" value="F:ATP binding"/>
    <property type="evidence" value="ECO:0007669"/>
    <property type="project" value="UniProtKB-KW"/>
</dbReference>
<dbReference type="InterPro" id="IPR000608">
    <property type="entry name" value="UBC"/>
</dbReference>
<sequence length="442" mass="50471">MSVNHQASAADDLNDSPVVENGGENALSSNIKGSVSHIATNCNHLHDLEEQNEHDQNNTEDKTEDSNDPEKFDEGDHVPEPGPSQYNEEFSYSHTSCYYCNGYYEPSFDEPVCGTCHLFLFSDEVSRPHTTLPINSEKTDDGDSGNDEPTDGYYERRSSNQSGYPVPEQPPNLVERLNQLSTPRPSDNLSSHLVECLPSEVLLAVFSFLDDMSLWSVGFVCKRWHNLLRSHVPLESWKTYVKRRFPLYKPICNIYDWFQVYSQFMQSCPCKTCLQLSLQPQMRDEENTWRSNRLRNELKTLTSEPPEGIEAMPLDSNYCHWQATITGPVGSPYEGGIFYLYVLVPYGYPMSPPIVRFLTKIFHPNISRHGDVGLDSITHNWSLALTLSKVLISVQSLLTDPFCQVCMESDIGKLYLNNREVFEDIARTWTWKYAMHDILPPL</sequence>
<dbReference type="KEGG" id="btab:109043816"/>
<dbReference type="Pfam" id="PF00179">
    <property type="entry name" value="UQ_con"/>
    <property type="match status" value="1"/>
</dbReference>
<dbReference type="PROSITE" id="PS50127">
    <property type="entry name" value="UBC_2"/>
    <property type="match status" value="1"/>
</dbReference>
<keyword evidence="3" id="KW-0547">Nucleotide-binding</keyword>
<protein>
    <recommendedName>
        <fullName evidence="1">E2 ubiquitin-conjugating enzyme</fullName>
        <ecNumber evidence="1">2.3.2.23</ecNumber>
    </recommendedName>
</protein>
<dbReference type="Pfam" id="PF12937">
    <property type="entry name" value="F-box-like"/>
    <property type="match status" value="1"/>
</dbReference>
<dbReference type="AlphaFoldDB" id="A0A9P0F459"/>
<dbReference type="SMART" id="SM00212">
    <property type="entry name" value="UBCc"/>
    <property type="match status" value="1"/>
</dbReference>
<dbReference type="InterPro" id="IPR050113">
    <property type="entry name" value="Ub_conjugating_enzyme"/>
</dbReference>
<dbReference type="CDD" id="cd23826">
    <property type="entry name" value="UEV_Morgue-like"/>
    <property type="match status" value="1"/>
</dbReference>
<keyword evidence="2" id="KW-0808">Transferase</keyword>
<feature type="region of interest" description="Disordered" evidence="6">
    <location>
        <begin position="1"/>
        <end position="32"/>
    </location>
</feature>
<gene>
    <name evidence="9" type="ORF">BEMITA_LOCUS9856</name>
</gene>
<keyword evidence="5" id="KW-0067">ATP-binding</keyword>
<dbReference type="Gene3D" id="3.10.110.10">
    <property type="entry name" value="Ubiquitin Conjugating Enzyme"/>
    <property type="match status" value="1"/>
</dbReference>
<reference evidence="9" key="1">
    <citation type="submission" date="2021-12" db="EMBL/GenBank/DDBJ databases">
        <authorList>
            <person name="King R."/>
        </authorList>
    </citation>
    <scope>NUCLEOTIDE SEQUENCE</scope>
</reference>
<dbReference type="EC" id="2.3.2.23" evidence="1"/>
<dbReference type="FunFam" id="3.10.110.10:FF:000060">
    <property type="entry name" value="Ubiquitin conjugating enzyme (UbcB)"/>
    <property type="match status" value="1"/>
</dbReference>
<feature type="region of interest" description="Disordered" evidence="6">
    <location>
        <begin position="131"/>
        <end position="171"/>
    </location>
</feature>
<dbReference type="Gene3D" id="1.20.1280.50">
    <property type="match status" value="1"/>
</dbReference>
<accession>A0A9P0F459</accession>
<evidence type="ECO:0000256" key="6">
    <source>
        <dbReference type="SAM" id="MobiDB-lite"/>
    </source>
</evidence>
<evidence type="ECO:0000256" key="5">
    <source>
        <dbReference type="ARBA" id="ARBA00022840"/>
    </source>
</evidence>
<evidence type="ECO:0000313" key="10">
    <source>
        <dbReference type="Proteomes" id="UP001152759"/>
    </source>
</evidence>
<feature type="domain" description="F-box" evidence="8">
    <location>
        <begin position="191"/>
        <end position="240"/>
    </location>
</feature>
<feature type="domain" description="UBC core" evidence="7">
    <location>
        <begin position="289"/>
        <end position="435"/>
    </location>
</feature>
<dbReference type="PROSITE" id="PS50181">
    <property type="entry name" value="FBOX"/>
    <property type="match status" value="1"/>
</dbReference>
<evidence type="ECO:0000256" key="4">
    <source>
        <dbReference type="ARBA" id="ARBA00022786"/>
    </source>
</evidence>
<dbReference type="CDD" id="cd09917">
    <property type="entry name" value="F-box_SF"/>
    <property type="match status" value="1"/>
</dbReference>
<evidence type="ECO:0000256" key="1">
    <source>
        <dbReference type="ARBA" id="ARBA00012486"/>
    </source>
</evidence>
<evidence type="ECO:0000256" key="3">
    <source>
        <dbReference type="ARBA" id="ARBA00022741"/>
    </source>
</evidence>
<dbReference type="InterPro" id="IPR001810">
    <property type="entry name" value="F-box_dom"/>
</dbReference>
<dbReference type="EMBL" id="OU963867">
    <property type="protein sequence ID" value="CAH0391214.1"/>
    <property type="molecule type" value="Genomic_DNA"/>
</dbReference>
<name>A0A9P0F459_BEMTA</name>
<dbReference type="SMART" id="SM00256">
    <property type="entry name" value="FBOX"/>
    <property type="match status" value="1"/>
</dbReference>
<keyword evidence="10" id="KW-1185">Reference proteome</keyword>
<evidence type="ECO:0000259" key="7">
    <source>
        <dbReference type="PROSITE" id="PS50127"/>
    </source>
</evidence>
<keyword evidence="4" id="KW-0833">Ubl conjugation pathway</keyword>
<proteinExistence type="predicted"/>
<evidence type="ECO:0000259" key="8">
    <source>
        <dbReference type="PROSITE" id="PS50181"/>
    </source>
</evidence>
<evidence type="ECO:0000256" key="2">
    <source>
        <dbReference type="ARBA" id="ARBA00022679"/>
    </source>
</evidence>
<dbReference type="InterPro" id="IPR016135">
    <property type="entry name" value="UBQ-conjugating_enzyme/RWD"/>
</dbReference>
<dbReference type="SUPFAM" id="SSF54495">
    <property type="entry name" value="UBC-like"/>
    <property type="match status" value="1"/>
</dbReference>
<evidence type="ECO:0000313" key="9">
    <source>
        <dbReference type="EMBL" id="CAH0391214.1"/>
    </source>
</evidence>
<dbReference type="InterPro" id="IPR036047">
    <property type="entry name" value="F-box-like_dom_sf"/>
</dbReference>